<reference evidence="4" key="1">
    <citation type="submission" date="2024-07" db="EMBL/GenBank/DDBJ databases">
        <title>Two chromosome-level genome assemblies of Korean endemic species Abeliophyllum distichum and Forsythia ovata (Oleaceae).</title>
        <authorList>
            <person name="Jang H."/>
        </authorList>
    </citation>
    <scope>NUCLEOTIDE SEQUENCE [LARGE SCALE GENOMIC DNA]</scope>
</reference>
<feature type="compositionally biased region" description="Polar residues" evidence="1">
    <location>
        <begin position="21"/>
        <end position="34"/>
    </location>
</feature>
<organism evidence="3 4">
    <name type="scientific">Forsythia ovata</name>
    <dbReference type="NCBI Taxonomy" id="205694"/>
    <lineage>
        <taxon>Eukaryota</taxon>
        <taxon>Viridiplantae</taxon>
        <taxon>Streptophyta</taxon>
        <taxon>Embryophyta</taxon>
        <taxon>Tracheophyta</taxon>
        <taxon>Spermatophyta</taxon>
        <taxon>Magnoliopsida</taxon>
        <taxon>eudicotyledons</taxon>
        <taxon>Gunneridae</taxon>
        <taxon>Pentapetalae</taxon>
        <taxon>asterids</taxon>
        <taxon>lamiids</taxon>
        <taxon>Lamiales</taxon>
        <taxon>Oleaceae</taxon>
        <taxon>Forsythieae</taxon>
        <taxon>Forsythia</taxon>
    </lineage>
</organism>
<comment type="caution">
    <text evidence="3">The sequence shown here is derived from an EMBL/GenBank/DDBJ whole genome shotgun (WGS) entry which is preliminary data.</text>
</comment>
<evidence type="ECO:0000313" key="4">
    <source>
        <dbReference type="Proteomes" id="UP001604277"/>
    </source>
</evidence>
<dbReference type="AlphaFoldDB" id="A0ABD1USN3"/>
<evidence type="ECO:0000256" key="1">
    <source>
        <dbReference type="SAM" id="MobiDB-lite"/>
    </source>
</evidence>
<gene>
    <name evidence="3" type="ORF">Fot_20670</name>
</gene>
<feature type="domain" description="No apical meristem-associated C-terminal" evidence="2">
    <location>
        <begin position="20"/>
        <end position="153"/>
    </location>
</feature>
<keyword evidence="4" id="KW-1185">Reference proteome</keyword>
<feature type="region of interest" description="Disordered" evidence="1">
    <location>
        <begin position="157"/>
        <end position="178"/>
    </location>
</feature>
<name>A0ABD1USN3_9LAMI</name>
<proteinExistence type="predicted"/>
<dbReference type="Proteomes" id="UP001604277">
    <property type="component" value="Unassembled WGS sequence"/>
</dbReference>
<dbReference type="InterPro" id="IPR029466">
    <property type="entry name" value="NAM-associated_C"/>
</dbReference>
<feature type="compositionally biased region" description="Polar residues" evidence="1">
    <location>
        <begin position="159"/>
        <end position="170"/>
    </location>
</feature>
<sequence>MGKLSPPFYTSYYRRNLPEPASQQESPTSASPTSECPGLSSFCLDISEEDIGGTSNQRPIGVKKAKGKQKNYEENTKMITEMSEENRHLINIAKQDHEDRQEQFRIQMLRAQTEAKKVNVIEYREENKILFKNLSSIPDPILRESVRNEQNRIIRKRAQQSNESQSSSGPFGQYFDDLGGSENDLPDYNTIVLRLMLYLT</sequence>
<dbReference type="Pfam" id="PF14303">
    <property type="entry name" value="NAM-associated"/>
    <property type="match status" value="1"/>
</dbReference>
<evidence type="ECO:0000313" key="3">
    <source>
        <dbReference type="EMBL" id="KAL2528069.1"/>
    </source>
</evidence>
<protein>
    <recommendedName>
        <fullName evidence="2">No apical meristem-associated C-terminal domain-containing protein</fullName>
    </recommendedName>
</protein>
<feature type="region of interest" description="Disordered" evidence="1">
    <location>
        <begin position="1"/>
        <end position="37"/>
    </location>
</feature>
<dbReference type="EMBL" id="JBFOLJ010000006">
    <property type="protein sequence ID" value="KAL2528069.1"/>
    <property type="molecule type" value="Genomic_DNA"/>
</dbReference>
<accession>A0ABD1USN3</accession>
<feature type="region of interest" description="Disordered" evidence="1">
    <location>
        <begin position="50"/>
        <end position="71"/>
    </location>
</feature>
<evidence type="ECO:0000259" key="2">
    <source>
        <dbReference type="Pfam" id="PF14303"/>
    </source>
</evidence>